<comment type="caution">
    <text evidence="2">The sequence shown here is derived from an EMBL/GenBank/DDBJ whole genome shotgun (WGS) entry which is preliminary data.</text>
</comment>
<dbReference type="RefSeq" id="WP_173583346.1">
    <property type="nucleotide sequence ID" value="NZ_WOTB01000011.1"/>
</dbReference>
<organism evidence="2 3">
    <name type="scientific">Acetobacter musti</name>
    <dbReference type="NCBI Taxonomy" id="864732"/>
    <lineage>
        <taxon>Bacteria</taxon>
        <taxon>Pseudomonadati</taxon>
        <taxon>Pseudomonadota</taxon>
        <taxon>Alphaproteobacteria</taxon>
        <taxon>Acetobacterales</taxon>
        <taxon>Acetobacteraceae</taxon>
        <taxon>Acetobacter</taxon>
    </lineage>
</organism>
<sequence>MDLFRGHFPALLTKVAYAVVLIAPLSVTGCGFRPLYEDTAKHAGVSETLKRIYVASIPNRYGQLVRLALQQDMAGAGPEDPDGYTLYVSPSMSNEAVDIHADNTSGRNRVVGRAHWRLFTVGRYPKLLAEGDATTMDGMNGTFEQYFAQSLNTETLQTRVAETLAETVTQQVAIWFETKAPTTKSRKRAPTYYPIPNGIPNSSQEQPVERAGEDGLPAMATGRLDPDSDPTNN</sequence>
<dbReference type="Gene3D" id="3.30.160.150">
    <property type="entry name" value="Lipoprotein like domain"/>
    <property type="match status" value="1"/>
</dbReference>
<feature type="region of interest" description="Disordered" evidence="1">
    <location>
        <begin position="185"/>
        <end position="233"/>
    </location>
</feature>
<protein>
    <recommendedName>
        <fullName evidence="4">Lipoprotein</fullName>
    </recommendedName>
</protein>
<keyword evidence="3" id="KW-1185">Reference proteome</keyword>
<accession>A0ABX0JTS3</accession>
<evidence type="ECO:0000256" key="1">
    <source>
        <dbReference type="SAM" id="MobiDB-lite"/>
    </source>
</evidence>
<reference evidence="2 3" key="1">
    <citation type="journal article" date="2020" name="Int. J. Syst. Evol. Microbiol.">
        <title>Novel acetic acid bacteria from cider fermentations: Acetobacter conturbans sp. nov. and Acetobacter fallax sp. nov.</title>
        <authorList>
            <person name="Sombolestani A.S."/>
            <person name="Cleenwerck I."/>
            <person name="Cnockaert M."/>
            <person name="Borremans W."/>
            <person name="Wieme A.D."/>
            <person name="De Vuyst L."/>
            <person name="Vandamme P."/>
        </authorList>
    </citation>
    <scope>NUCLEOTIDE SEQUENCE [LARGE SCALE GENOMIC DNA]</scope>
    <source>
        <strain evidence="2 3">LMG 30640</strain>
    </source>
</reference>
<evidence type="ECO:0000313" key="2">
    <source>
        <dbReference type="EMBL" id="NHN84954.1"/>
    </source>
</evidence>
<proteinExistence type="predicted"/>
<dbReference type="PROSITE" id="PS51257">
    <property type="entry name" value="PROKAR_LIPOPROTEIN"/>
    <property type="match status" value="1"/>
</dbReference>
<name>A0ABX0JTS3_9PROT</name>
<evidence type="ECO:0000313" key="3">
    <source>
        <dbReference type="Proteomes" id="UP000635278"/>
    </source>
</evidence>
<gene>
    <name evidence="2" type="ORF">GOB93_09905</name>
</gene>
<dbReference type="Proteomes" id="UP000635278">
    <property type="component" value="Unassembled WGS sequence"/>
</dbReference>
<dbReference type="EMBL" id="WOTB01000011">
    <property type="protein sequence ID" value="NHN84954.1"/>
    <property type="molecule type" value="Genomic_DNA"/>
</dbReference>
<evidence type="ECO:0008006" key="4">
    <source>
        <dbReference type="Google" id="ProtNLM"/>
    </source>
</evidence>